<protein>
    <submittedName>
        <fullName evidence="1">Uncharacterized protein</fullName>
    </submittedName>
</protein>
<reference evidence="1 2" key="1">
    <citation type="submission" date="2016-10" db="EMBL/GenBank/DDBJ databases">
        <authorList>
            <person name="de Groot N.N."/>
        </authorList>
    </citation>
    <scope>NUCLEOTIDE SEQUENCE [LARGE SCALE GENOMIC DNA]</scope>
    <source>
        <strain evidence="1 2">DSM 15893</strain>
    </source>
</reference>
<sequence>MPAIRYQHNYKSVVLSDKNLHLKHPLLPAFLKDGSLVYYPFGGFVRREVLTYEQYVKLMFISAFSHTEEGSAWEDIASHKVLGVFIKGEYFVVLSEGKPIMVQ</sequence>
<evidence type="ECO:0000313" key="1">
    <source>
        <dbReference type="EMBL" id="SFP42351.1"/>
    </source>
</evidence>
<accession>A0A1I5Q8L1</accession>
<name>A0A1I5Q8L1_9GAMM</name>
<evidence type="ECO:0000313" key="2">
    <source>
        <dbReference type="Proteomes" id="UP000182692"/>
    </source>
</evidence>
<dbReference type="GeneID" id="35871211"/>
<dbReference type="AlphaFoldDB" id="A0A1I5Q8L1"/>
<dbReference type="EMBL" id="FOWR01000014">
    <property type="protein sequence ID" value="SFP42351.1"/>
    <property type="molecule type" value="Genomic_DNA"/>
</dbReference>
<dbReference type="RefSeq" id="WP_017008934.1">
    <property type="nucleotide sequence ID" value="NZ_FOWR01000014.1"/>
</dbReference>
<gene>
    <name evidence="1" type="ORF">SAMN03084138_02157</name>
</gene>
<proteinExistence type="predicted"/>
<dbReference type="Proteomes" id="UP000182692">
    <property type="component" value="Unassembled WGS sequence"/>
</dbReference>
<dbReference type="OrthoDB" id="5917007at2"/>
<organism evidence="1 2">
    <name type="scientific">Enterovibrio norvegicus DSM 15893</name>
    <dbReference type="NCBI Taxonomy" id="1121869"/>
    <lineage>
        <taxon>Bacteria</taxon>
        <taxon>Pseudomonadati</taxon>
        <taxon>Pseudomonadota</taxon>
        <taxon>Gammaproteobacteria</taxon>
        <taxon>Vibrionales</taxon>
        <taxon>Vibrionaceae</taxon>
        <taxon>Enterovibrio</taxon>
    </lineage>
</organism>